<keyword evidence="1" id="KW-0808">Transferase</keyword>
<gene>
    <name evidence="4" type="ORF">E5083_20275</name>
</gene>
<evidence type="ECO:0000313" key="4">
    <source>
        <dbReference type="EMBL" id="TGN74544.1"/>
    </source>
</evidence>
<evidence type="ECO:0000313" key="5">
    <source>
        <dbReference type="Proteomes" id="UP000298159"/>
    </source>
</evidence>
<name>A0A4Z1CZH1_9ACTN</name>
<protein>
    <submittedName>
        <fullName evidence="4">ATP-binding protein</fullName>
    </submittedName>
</protein>
<dbReference type="RefSeq" id="WP_135787136.1">
    <property type="nucleotide sequence ID" value="NZ_SRRT01000006.1"/>
</dbReference>
<dbReference type="Proteomes" id="UP000298159">
    <property type="component" value="Unassembled WGS sequence"/>
</dbReference>
<reference evidence="4 5" key="1">
    <citation type="submission" date="2019-04" db="EMBL/GenBank/DDBJ databases">
        <title>Streptomyces sp. nov. Bv016 isolated from bark of Buahinia variegata.</title>
        <authorList>
            <person name="Kanchanasin P."/>
            <person name="Tanasupawat S."/>
            <person name="Yuki M."/>
            <person name="Kudo T."/>
        </authorList>
    </citation>
    <scope>NUCLEOTIDE SEQUENCE [LARGE SCALE GENOMIC DNA]</scope>
    <source>
        <strain evidence="4 5">Bv016</strain>
    </source>
</reference>
<dbReference type="InterPro" id="IPR003594">
    <property type="entry name" value="HATPase_dom"/>
</dbReference>
<dbReference type="GO" id="GO:0004674">
    <property type="term" value="F:protein serine/threonine kinase activity"/>
    <property type="evidence" value="ECO:0007669"/>
    <property type="project" value="UniProtKB-KW"/>
</dbReference>
<dbReference type="InterPro" id="IPR036890">
    <property type="entry name" value="HATPase_C_sf"/>
</dbReference>
<dbReference type="PANTHER" id="PTHR35526:SF3">
    <property type="entry name" value="ANTI-SIGMA-F FACTOR RSBW"/>
    <property type="match status" value="1"/>
</dbReference>
<dbReference type="PANTHER" id="PTHR35526">
    <property type="entry name" value="ANTI-SIGMA-F FACTOR RSBW-RELATED"/>
    <property type="match status" value="1"/>
</dbReference>
<dbReference type="EMBL" id="SRRT01000006">
    <property type="protein sequence ID" value="TGN74544.1"/>
    <property type="molecule type" value="Genomic_DNA"/>
</dbReference>
<dbReference type="GeneID" id="95449931"/>
<accession>A0A4Z1CZH1</accession>
<comment type="caution">
    <text evidence="4">The sequence shown here is derived from an EMBL/GenBank/DDBJ whole genome shotgun (WGS) entry which is preliminary data.</text>
</comment>
<dbReference type="GO" id="GO:0005524">
    <property type="term" value="F:ATP binding"/>
    <property type="evidence" value="ECO:0007669"/>
    <property type="project" value="UniProtKB-KW"/>
</dbReference>
<keyword evidence="5" id="KW-1185">Reference proteome</keyword>
<evidence type="ECO:0000256" key="2">
    <source>
        <dbReference type="SAM" id="MobiDB-lite"/>
    </source>
</evidence>
<dbReference type="CDD" id="cd16936">
    <property type="entry name" value="HATPase_RsbW-like"/>
    <property type="match status" value="1"/>
</dbReference>
<sequence>MPQPATRPRRTGHPGYTETLPRQPESAALARRLARIALSTWSLTHLTDDAALLVSELVANAVRHAQRGSIHVAVERVAPATVRVSVADFSHTLPNPCTPTTNDENGRGLPFIAALATNWGTDERRWRKVVWAELEDHR</sequence>
<keyword evidence="1" id="KW-0418">Kinase</keyword>
<dbReference type="AlphaFoldDB" id="A0A4Z1CZH1"/>
<organism evidence="4 5">
    <name type="scientific">Streptomyces bauhiniae</name>
    <dbReference type="NCBI Taxonomy" id="2340725"/>
    <lineage>
        <taxon>Bacteria</taxon>
        <taxon>Bacillati</taxon>
        <taxon>Actinomycetota</taxon>
        <taxon>Actinomycetes</taxon>
        <taxon>Kitasatosporales</taxon>
        <taxon>Streptomycetaceae</taxon>
        <taxon>Streptomyces</taxon>
    </lineage>
</organism>
<dbReference type="SUPFAM" id="SSF55874">
    <property type="entry name" value="ATPase domain of HSP90 chaperone/DNA topoisomerase II/histidine kinase"/>
    <property type="match status" value="1"/>
</dbReference>
<proteinExistence type="predicted"/>
<keyword evidence="4" id="KW-0547">Nucleotide-binding</keyword>
<feature type="region of interest" description="Disordered" evidence="2">
    <location>
        <begin position="1"/>
        <end position="24"/>
    </location>
</feature>
<evidence type="ECO:0000259" key="3">
    <source>
        <dbReference type="Pfam" id="PF13581"/>
    </source>
</evidence>
<evidence type="ECO:0000256" key="1">
    <source>
        <dbReference type="ARBA" id="ARBA00022527"/>
    </source>
</evidence>
<dbReference type="Gene3D" id="3.30.565.10">
    <property type="entry name" value="Histidine kinase-like ATPase, C-terminal domain"/>
    <property type="match status" value="1"/>
</dbReference>
<dbReference type="InterPro" id="IPR050267">
    <property type="entry name" value="Anti-sigma-factor_SerPK"/>
</dbReference>
<keyword evidence="4" id="KW-0067">ATP-binding</keyword>
<feature type="domain" description="Histidine kinase/HSP90-like ATPase" evidence="3">
    <location>
        <begin position="21"/>
        <end position="118"/>
    </location>
</feature>
<dbReference type="Pfam" id="PF13581">
    <property type="entry name" value="HATPase_c_2"/>
    <property type="match status" value="1"/>
</dbReference>
<keyword evidence="1" id="KW-0723">Serine/threonine-protein kinase</keyword>